<dbReference type="EMBL" id="VUNF01000015">
    <property type="protein sequence ID" value="MST77754.1"/>
    <property type="molecule type" value="Genomic_DNA"/>
</dbReference>
<dbReference type="Proteomes" id="UP000450161">
    <property type="component" value="Unassembled WGS sequence"/>
</dbReference>
<accession>A0A6I2U2Q3</accession>
<name>A0A6I2U2Q3_9BACT</name>
<evidence type="ECO:0000313" key="1">
    <source>
        <dbReference type="EMBL" id="MST77754.1"/>
    </source>
</evidence>
<gene>
    <name evidence="1" type="ORF">FYJ72_08690</name>
</gene>
<dbReference type="AlphaFoldDB" id="A0A6I2U2Q3"/>
<proteinExistence type="predicted"/>
<organism evidence="1 2">
    <name type="scientific">Segatella copri</name>
    <dbReference type="NCBI Taxonomy" id="165179"/>
    <lineage>
        <taxon>Bacteria</taxon>
        <taxon>Pseudomonadati</taxon>
        <taxon>Bacteroidota</taxon>
        <taxon>Bacteroidia</taxon>
        <taxon>Bacteroidales</taxon>
        <taxon>Prevotellaceae</taxon>
        <taxon>Segatella</taxon>
    </lineage>
</organism>
<comment type="caution">
    <text evidence="1">The sequence shown here is derived from an EMBL/GenBank/DDBJ whole genome shotgun (WGS) entry which is preliminary data.</text>
</comment>
<reference evidence="1 2" key="1">
    <citation type="submission" date="2019-08" db="EMBL/GenBank/DDBJ databases">
        <title>In-depth cultivation of the pig gut microbiome towards novel bacterial diversity and tailored functional studies.</title>
        <authorList>
            <person name="Wylensek D."/>
            <person name="Hitch T.C.A."/>
            <person name="Clavel T."/>
        </authorList>
    </citation>
    <scope>NUCLEOTIDE SEQUENCE [LARGE SCALE GENOMIC DNA]</scope>
    <source>
        <strain evidence="1 2">LKV-178-WT-2C</strain>
    </source>
</reference>
<sequence length="347" mass="37353">MSSASATRTIKFVSKAGTYTATILCPDGDLYQEWVGSESEVSKIYPNFANTTPLLNFVCTSSRSAEGLVTPDAVLYYFNGQKIEFSGDTSIGTFAGLFKKISPSANQLYYGLKIVKNIVEASGFAPATIKMVGTVSYGTQVDQIQATYTIPIQKSTGTSYRVTIKAGDNNNFVIRDKSGSCVLKSVASQSGEEITKDLTYQWEKMGKSGWAILENKTAQTITVAAADIDTYGEYRVTVYLAGVEIGKDIQGVMDSSDPFDIDPHPVPEDETIDEDASGNGQVVYTPVVVKRGTGTKALDTQFYFVIKDAAGVILNTDSTTEKSSCTVKREHCVQAGGDVSITMTAKD</sequence>
<evidence type="ECO:0000313" key="2">
    <source>
        <dbReference type="Proteomes" id="UP000450161"/>
    </source>
</evidence>
<dbReference type="RefSeq" id="WP_154481164.1">
    <property type="nucleotide sequence ID" value="NZ_VUNF01000015.1"/>
</dbReference>
<protein>
    <submittedName>
        <fullName evidence="1">Uncharacterized protein</fullName>
    </submittedName>
</protein>